<reference evidence="2 3" key="1">
    <citation type="journal article" date="2014" name="Am. J. Bot.">
        <title>Genome assembly and annotation for red clover (Trifolium pratense; Fabaceae).</title>
        <authorList>
            <person name="Istvanek J."/>
            <person name="Jaros M."/>
            <person name="Krenek A."/>
            <person name="Repkova J."/>
        </authorList>
    </citation>
    <scope>NUCLEOTIDE SEQUENCE [LARGE SCALE GENOMIC DNA]</scope>
    <source>
        <strain evidence="3">cv. Tatra</strain>
        <tissue evidence="2">Young leaves</tissue>
    </source>
</reference>
<dbReference type="GO" id="GO:0060147">
    <property type="term" value="P:regulation of post-transcriptional gene silencing"/>
    <property type="evidence" value="ECO:0007669"/>
    <property type="project" value="InterPro"/>
</dbReference>
<feature type="domain" description="DUF3730" evidence="1">
    <location>
        <begin position="82"/>
        <end position="224"/>
    </location>
</feature>
<dbReference type="PANTHER" id="PTHR16212:SF4">
    <property type="entry name" value="FOCADHESIN"/>
    <property type="match status" value="1"/>
</dbReference>
<dbReference type="STRING" id="57577.A0A2K3MXE3"/>
<comment type="caution">
    <text evidence="2">The sequence shown here is derived from an EMBL/GenBank/DDBJ whole genome shotgun (WGS) entry which is preliminary data.</text>
</comment>
<dbReference type="EMBL" id="ASHM01013507">
    <property type="protein sequence ID" value="PNX95473.1"/>
    <property type="molecule type" value="Genomic_DNA"/>
</dbReference>
<protein>
    <recommendedName>
        <fullName evidence="1">DUF3730 domain-containing protein</fullName>
    </recommendedName>
</protein>
<gene>
    <name evidence="2" type="ORF">L195_g018665</name>
</gene>
<sequence>MDSYAPLLEKTRIPQPALQKLAVISIFSKLRSSSNHLNFESESGKRAISQCLTSSSPNVIDESVRQLCRLVTDGVIEVSNGLLELQSALEGSDLKFVNVFVKGLCFLVRFGFQKNNGDWSFSSIHTHPFVMILLCRVEVQSELLQQVLLFMLQNQRLGMIQVCEFLKPLLDFSIIRLLASESSSSSFGLQLVSSMASFCCSCPNESMPVLKLLMGCLMYLPHETSE</sequence>
<dbReference type="InterPro" id="IPR022542">
    <property type="entry name" value="FOCAD/RST1_DUF3730"/>
</dbReference>
<dbReference type="Proteomes" id="UP000236291">
    <property type="component" value="Unassembled WGS sequence"/>
</dbReference>
<evidence type="ECO:0000259" key="1">
    <source>
        <dbReference type="Pfam" id="PF12530"/>
    </source>
</evidence>
<dbReference type="InterPro" id="IPR045163">
    <property type="entry name" value="Focadhesin/RST1"/>
</dbReference>
<dbReference type="AlphaFoldDB" id="A0A2K3MXE3"/>
<name>A0A2K3MXE3_TRIPR</name>
<evidence type="ECO:0000313" key="2">
    <source>
        <dbReference type="EMBL" id="PNX95473.1"/>
    </source>
</evidence>
<dbReference type="PANTHER" id="PTHR16212">
    <property type="entry name" value="FOCADHESIN FAMILY MEMBER"/>
    <property type="match status" value="1"/>
</dbReference>
<evidence type="ECO:0000313" key="3">
    <source>
        <dbReference type="Proteomes" id="UP000236291"/>
    </source>
</evidence>
<accession>A0A2K3MXE3</accession>
<organism evidence="2 3">
    <name type="scientific">Trifolium pratense</name>
    <name type="common">Red clover</name>
    <dbReference type="NCBI Taxonomy" id="57577"/>
    <lineage>
        <taxon>Eukaryota</taxon>
        <taxon>Viridiplantae</taxon>
        <taxon>Streptophyta</taxon>
        <taxon>Embryophyta</taxon>
        <taxon>Tracheophyta</taxon>
        <taxon>Spermatophyta</taxon>
        <taxon>Magnoliopsida</taxon>
        <taxon>eudicotyledons</taxon>
        <taxon>Gunneridae</taxon>
        <taxon>Pentapetalae</taxon>
        <taxon>rosids</taxon>
        <taxon>fabids</taxon>
        <taxon>Fabales</taxon>
        <taxon>Fabaceae</taxon>
        <taxon>Papilionoideae</taxon>
        <taxon>50 kb inversion clade</taxon>
        <taxon>NPAAA clade</taxon>
        <taxon>Hologalegina</taxon>
        <taxon>IRL clade</taxon>
        <taxon>Trifolieae</taxon>
        <taxon>Trifolium</taxon>
    </lineage>
</organism>
<dbReference type="ExpressionAtlas" id="A0A2K3MXE3">
    <property type="expression patterns" value="baseline"/>
</dbReference>
<reference evidence="2 3" key="2">
    <citation type="journal article" date="2017" name="Front. Plant Sci.">
        <title>Gene Classification and Mining of Molecular Markers Useful in Red Clover (Trifolium pratense) Breeding.</title>
        <authorList>
            <person name="Istvanek J."/>
            <person name="Dluhosova J."/>
            <person name="Dluhos P."/>
            <person name="Patkova L."/>
            <person name="Nedelnik J."/>
            <person name="Repkova J."/>
        </authorList>
    </citation>
    <scope>NUCLEOTIDE SEQUENCE [LARGE SCALE GENOMIC DNA]</scope>
    <source>
        <strain evidence="3">cv. Tatra</strain>
        <tissue evidence="2">Young leaves</tissue>
    </source>
</reference>
<dbReference type="Pfam" id="PF12530">
    <property type="entry name" value="DUF3730"/>
    <property type="match status" value="1"/>
</dbReference>
<proteinExistence type="predicted"/>